<dbReference type="PANTHER" id="PTHR44196:SF1">
    <property type="entry name" value="DEHYDROGENASE_REDUCTASE SDR FAMILY MEMBER 7B"/>
    <property type="match status" value="1"/>
</dbReference>
<dbReference type="PRINTS" id="PR00080">
    <property type="entry name" value="SDRFAMILY"/>
</dbReference>
<name>A0A512NN12_9HYPH</name>
<keyword evidence="2" id="KW-0560">Oxidoreductase</keyword>
<evidence type="ECO:0000256" key="1">
    <source>
        <dbReference type="ARBA" id="ARBA00006484"/>
    </source>
</evidence>
<dbReference type="OrthoDB" id="9810734at2"/>
<proteinExistence type="inferred from homology"/>
<reference evidence="4 5" key="1">
    <citation type="submission" date="2019-07" db="EMBL/GenBank/DDBJ databases">
        <title>Whole genome shotgun sequence of Reyranella soli NBRC 108950.</title>
        <authorList>
            <person name="Hosoyama A."/>
            <person name="Uohara A."/>
            <person name="Ohji S."/>
            <person name="Ichikawa N."/>
        </authorList>
    </citation>
    <scope>NUCLEOTIDE SEQUENCE [LARGE SCALE GENOMIC DNA]</scope>
    <source>
        <strain evidence="4 5">NBRC 108950</strain>
    </source>
</reference>
<comment type="caution">
    <text evidence="4">The sequence shown here is derived from an EMBL/GenBank/DDBJ whole genome shotgun (WGS) entry which is preliminary data.</text>
</comment>
<evidence type="ECO:0000313" key="4">
    <source>
        <dbReference type="EMBL" id="GEP60330.1"/>
    </source>
</evidence>
<dbReference type="GO" id="GO:0016020">
    <property type="term" value="C:membrane"/>
    <property type="evidence" value="ECO:0007669"/>
    <property type="project" value="TreeGrafter"/>
</dbReference>
<dbReference type="GO" id="GO:0016491">
    <property type="term" value="F:oxidoreductase activity"/>
    <property type="evidence" value="ECO:0007669"/>
    <property type="project" value="UniProtKB-KW"/>
</dbReference>
<dbReference type="RefSeq" id="WP_147155678.1">
    <property type="nucleotide sequence ID" value="NZ_BKAJ01000158.1"/>
</dbReference>
<dbReference type="PANTHER" id="PTHR44196">
    <property type="entry name" value="DEHYDROGENASE/REDUCTASE SDR FAMILY MEMBER 7B"/>
    <property type="match status" value="1"/>
</dbReference>
<dbReference type="SUPFAM" id="SSF51735">
    <property type="entry name" value="NAD(P)-binding Rossmann-fold domains"/>
    <property type="match status" value="1"/>
</dbReference>
<dbReference type="PROSITE" id="PS00061">
    <property type="entry name" value="ADH_SHORT"/>
    <property type="match status" value="1"/>
</dbReference>
<evidence type="ECO:0000256" key="2">
    <source>
        <dbReference type="ARBA" id="ARBA00023002"/>
    </source>
</evidence>
<dbReference type="Gene3D" id="3.40.50.720">
    <property type="entry name" value="NAD(P)-binding Rossmann-like Domain"/>
    <property type="match status" value="1"/>
</dbReference>
<dbReference type="InterPro" id="IPR020904">
    <property type="entry name" value="Sc_DH/Rdtase_CS"/>
</dbReference>
<dbReference type="FunFam" id="3.40.50.720:FF:000084">
    <property type="entry name" value="Short-chain dehydrogenase reductase"/>
    <property type="match status" value="1"/>
</dbReference>
<keyword evidence="5" id="KW-1185">Reference proteome</keyword>
<dbReference type="EMBL" id="BKAJ01000158">
    <property type="protein sequence ID" value="GEP60330.1"/>
    <property type="molecule type" value="Genomic_DNA"/>
</dbReference>
<comment type="similarity">
    <text evidence="1 3">Belongs to the short-chain dehydrogenases/reductases (SDR) family.</text>
</comment>
<accession>A0A512NN12</accession>
<dbReference type="Proteomes" id="UP000321058">
    <property type="component" value="Unassembled WGS sequence"/>
</dbReference>
<gene>
    <name evidence="4" type="ORF">RSO01_74960</name>
</gene>
<dbReference type="CDD" id="cd05233">
    <property type="entry name" value="SDR_c"/>
    <property type="match status" value="1"/>
</dbReference>
<sequence length="277" mass="28463">MKLESGQRAVVTGAASGIGFALAEALCLRGLTVVLADVEATALETVRASLAARGFTVHAETCDVADAAAVDGLAQAVLARFGQVDLLVNNAGVGGRLGPLWDSQPGDWAWTFGVNVFGIANGVRSFLPSMLRQAAGHVVNLASLAGLTAPPFLGPYVASKHAVVGLSESLAAELAMVGSRIRVSVVCPGHVQSRIAESERNRPPALAAASRTPPDVLARIHAGFVQALGNAMAPGDLASRILAGIEKDDFLILTHPELNGGVRSRLAAVDRATRDAA</sequence>
<dbReference type="InterPro" id="IPR002347">
    <property type="entry name" value="SDR_fam"/>
</dbReference>
<dbReference type="InterPro" id="IPR036291">
    <property type="entry name" value="NAD(P)-bd_dom_sf"/>
</dbReference>
<dbReference type="PRINTS" id="PR00081">
    <property type="entry name" value="GDHRDH"/>
</dbReference>
<protein>
    <submittedName>
        <fullName evidence="4">Oxidoreductase</fullName>
    </submittedName>
</protein>
<evidence type="ECO:0000256" key="3">
    <source>
        <dbReference type="RuleBase" id="RU000363"/>
    </source>
</evidence>
<evidence type="ECO:0000313" key="5">
    <source>
        <dbReference type="Proteomes" id="UP000321058"/>
    </source>
</evidence>
<dbReference type="Pfam" id="PF00106">
    <property type="entry name" value="adh_short"/>
    <property type="match status" value="1"/>
</dbReference>
<organism evidence="4 5">
    <name type="scientific">Reyranella soli</name>
    <dbReference type="NCBI Taxonomy" id="1230389"/>
    <lineage>
        <taxon>Bacteria</taxon>
        <taxon>Pseudomonadati</taxon>
        <taxon>Pseudomonadota</taxon>
        <taxon>Alphaproteobacteria</taxon>
        <taxon>Hyphomicrobiales</taxon>
        <taxon>Reyranellaceae</taxon>
        <taxon>Reyranella</taxon>
    </lineage>
</organism>
<dbReference type="AlphaFoldDB" id="A0A512NN12"/>